<dbReference type="AlphaFoldDB" id="A0A916TLS5"/>
<keyword evidence="3" id="KW-1185">Reference proteome</keyword>
<evidence type="ECO:0000313" key="2">
    <source>
        <dbReference type="EMBL" id="GGB55260.1"/>
    </source>
</evidence>
<name>A0A916TLS5_9HYPH</name>
<reference evidence="2" key="2">
    <citation type="submission" date="2020-09" db="EMBL/GenBank/DDBJ databases">
        <authorList>
            <person name="Sun Q."/>
            <person name="Zhou Y."/>
        </authorList>
    </citation>
    <scope>NUCLEOTIDE SEQUENCE</scope>
    <source>
        <strain evidence="2">CGMCC 1.12426</strain>
    </source>
</reference>
<sequence length="102" mass="11493">MTRPGSPSSHPPAPDFAETEALRSARARLLREAERRRYRLHRLSGLTGDLKAATTELLRRELAAATRAPKGDEQRQAAPESPVPPDMPEPPVRCRWLPYRDD</sequence>
<feature type="region of interest" description="Disordered" evidence="1">
    <location>
        <begin position="62"/>
        <end position="102"/>
    </location>
</feature>
<proteinExistence type="predicted"/>
<dbReference type="RefSeq" id="WP_150497746.1">
    <property type="nucleotide sequence ID" value="NZ_BMFA01000008.1"/>
</dbReference>
<evidence type="ECO:0000256" key="1">
    <source>
        <dbReference type="SAM" id="MobiDB-lite"/>
    </source>
</evidence>
<protein>
    <submittedName>
        <fullName evidence="2">Uncharacterized protein</fullName>
    </submittedName>
</protein>
<gene>
    <name evidence="2" type="ORF">GCM10011316_29160</name>
</gene>
<accession>A0A916TLS5</accession>
<comment type="caution">
    <text evidence="2">The sequence shown here is derived from an EMBL/GenBank/DDBJ whole genome shotgun (WGS) entry which is preliminary data.</text>
</comment>
<reference evidence="2" key="1">
    <citation type="journal article" date="2014" name="Int. J. Syst. Evol. Microbiol.">
        <title>Complete genome sequence of Corynebacterium casei LMG S-19264T (=DSM 44701T), isolated from a smear-ripened cheese.</title>
        <authorList>
            <consortium name="US DOE Joint Genome Institute (JGI-PGF)"/>
            <person name="Walter F."/>
            <person name="Albersmeier A."/>
            <person name="Kalinowski J."/>
            <person name="Ruckert C."/>
        </authorList>
    </citation>
    <scope>NUCLEOTIDE SEQUENCE</scope>
    <source>
        <strain evidence="2">CGMCC 1.12426</strain>
    </source>
</reference>
<evidence type="ECO:0000313" key="3">
    <source>
        <dbReference type="Proteomes" id="UP000605148"/>
    </source>
</evidence>
<dbReference type="Proteomes" id="UP000605148">
    <property type="component" value="Unassembled WGS sequence"/>
</dbReference>
<feature type="compositionally biased region" description="Pro residues" evidence="1">
    <location>
        <begin position="81"/>
        <end position="91"/>
    </location>
</feature>
<dbReference type="EMBL" id="BMFA01000008">
    <property type="protein sequence ID" value="GGB55260.1"/>
    <property type="molecule type" value="Genomic_DNA"/>
</dbReference>
<organism evidence="2 3">
    <name type="scientific">Roseibium aquae</name>
    <dbReference type="NCBI Taxonomy" id="1323746"/>
    <lineage>
        <taxon>Bacteria</taxon>
        <taxon>Pseudomonadati</taxon>
        <taxon>Pseudomonadota</taxon>
        <taxon>Alphaproteobacteria</taxon>
        <taxon>Hyphomicrobiales</taxon>
        <taxon>Stappiaceae</taxon>
        <taxon>Roseibium</taxon>
    </lineage>
</organism>